<dbReference type="Proteomes" id="UP001596058">
    <property type="component" value="Unassembled WGS sequence"/>
</dbReference>
<accession>A0ABW1CCR9</accession>
<dbReference type="RefSeq" id="WP_379513027.1">
    <property type="nucleotide sequence ID" value="NZ_JBHSPA010000009.1"/>
</dbReference>
<dbReference type="GO" id="GO:0016829">
    <property type="term" value="F:lyase activity"/>
    <property type="evidence" value="ECO:0007669"/>
    <property type="project" value="UniProtKB-KW"/>
</dbReference>
<keyword evidence="1 3" id="KW-0456">Lyase</keyword>
<dbReference type="Pfam" id="PF00221">
    <property type="entry name" value="Lyase_aromatic"/>
    <property type="match status" value="1"/>
</dbReference>
<reference evidence="4" key="1">
    <citation type="journal article" date="2019" name="Int. J. Syst. Evol. Microbiol.">
        <title>The Global Catalogue of Microorganisms (GCM) 10K type strain sequencing project: providing services to taxonomists for standard genome sequencing and annotation.</title>
        <authorList>
            <consortium name="The Broad Institute Genomics Platform"/>
            <consortium name="The Broad Institute Genome Sequencing Center for Infectious Disease"/>
            <person name="Wu L."/>
            <person name="Ma J."/>
        </authorList>
    </citation>
    <scope>NUCLEOTIDE SEQUENCE [LARGE SCALE GENOMIC DNA]</scope>
    <source>
        <strain evidence="4">CCUG 53903</strain>
    </source>
</reference>
<dbReference type="SUPFAM" id="SSF48557">
    <property type="entry name" value="L-aspartase-like"/>
    <property type="match status" value="1"/>
</dbReference>
<dbReference type="InterPro" id="IPR001106">
    <property type="entry name" value="Aromatic_Lyase"/>
</dbReference>
<comment type="caution">
    <text evidence="3">The sequence shown here is derived from an EMBL/GenBank/DDBJ whole genome shotgun (WGS) entry which is preliminary data.</text>
</comment>
<sequence>MTVEIDGEGLTAAQVVQVARASSEDAVLAAAARERLGRTRAYIESRWMHDEAPLMYGFNTGVGSFKDQRVLVADMEEYQSRLIRAHASGVGEPFEQDVVRATMMLRANAFAAGYSGPAVGVVDRLLAFLNERLHPVIPRKGSVGASGDLAPLAYLAAALGGFPEARIDYRGARQPAREAIAAAGLPVDFALVAKDASALLNGSTVSLALGVLAAHDARRVVQAADVALAMSLEAMRGELAAFHPAVHRARPHPGQRSTARNVLKMAGDSRRSTRPPTTR</sequence>
<organism evidence="3 4">
    <name type="scientific">Nonomuraea insulae</name>
    <dbReference type="NCBI Taxonomy" id="1616787"/>
    <lineage>
        <taxon>Bacteria</taxon>
        <taxon>Bacillati</taxon>
        <taxon>Actinomycetota</taxon>
        <taxon>Actinomycetes</taxon>
        <taxon>Streptosporangiales</taxon>
        <taxon>Streptosporangiaceae</taxon>
        <taxon>Nonomuraea</taxon>
    </lineage>
</organism>
<dbReference type="EMBL" id="JBHSPA010000009">
    <property type="protein sequence ID" value="MFC5823494.1"/>
    <property type="molecule type" value="Genomic_DNA"/>
</dbReference>
<name>A0ABW1CCR9_9ACTN</name>
<dbReference type="Gene3D" id="1.20.200.10">
    <property type="entry name" value="Fumarase/aspartase (Central domain)"/>
    <property type="match status" value="1"/>
</dbReference>
<feature type="region of interest" description="Disordered" evidence="2">
    <location>
        <begin position="248"/>
        <end position="279"/>
    </location>
</feature>
<evidence type="ECO:0000256" key="2">
    <source>
        <dbReference type="SAM" id="MobiDB-lite"/>
    </source>
</evidence>
<dbReference type="InterPro" id="IPR024083">
    <property type="entry name" value="Fumarase/histidase_N"/>
</dbReference>
<dbReference type="InterPro" id="IPR008948">
    <property type="entry name" value="L-Aspartase-like"/>
</dbReference>
<evidence type="ECO:0000256" key="1">
    <source>
        <dbReference type="ARBA" id="ARBA00023239"/>
    </source>
</evidence>
<proteinExistence type="predicted"/>
<dbReference type="PANTHER" id="PTHR10362">
    <property type="entry name" value="HISTIDINE AMMONIA-LYASE"/>
    <property type="match status" value="1"/>
</dbReference>
<dbReference type="InterPro" id="IPR022313">
    <property type="entry name" value="Phe/His_NH3-lyase_AS"/>
</dbReference>
<keyword evidence="4" id="KW-1185">Reference proteome</keyword>
<dbReference type="Gene3D" id="1.10.275.10">
    <property type="entry name" value="Fumarase/aspartase (N-terminal domain)"/>
    <property type="match status" value="1"/>
</dbReference>
<gene>
    <name evidence="3" type="ORF">ACFPZ3_06490</name>
</gene>
<protein>
    <submittedName>
        <fullName evidence="3">Aromatic amino acid lyase</fullName>
    </submittedName>
</protein>
<evidence type="ECO:0000313" key="3">
    <source>
        <dbReference type="EMBL" id="MFC5823494.1"/>
    </source>
</evidence>
<evidence type="ECO:0000313" key="4">
    <source>
        <dbReference type="Proteomes" id="UP001596058"/>
    </source>
</evidence>
<dbReference type="PROSITE" id="PS00488">
    <property type="entry name" value="PAL_HISTIDASE"/>
    <property type="match status" value="1"/>
</dbReference>